<gene>
    <name evidence="3" type="ORF">FisN_7Hh175</name>
</gene>
<feature type="region of interest" description="Disordered" evidence="1">
    <location>
        <begin position="170"/>
        <end position="205"/>
    </location>
</feature>
<dbReference type="Proteomes" id="UP000198406">
    <property type="component" value="Unassembled WGS sequence"/>
</dbReference>
<evidence type="ECO:0000256" key="1">
    <source>
        <dbReference type="SAM" id="MobiDB-lite"/>
    </source>
</evidence>
<dbReference type="InParanoid" id="A0A1Z5K4F9"/>
<evidence type="ECO:0000313" key="3">
    <source>
        <dbReference type="EMBL" id="GAX20858.1"/>
    </source>
</evidence>
<organism evidence="3 4">
    <name type="scientific">Fistulifera solaris</name>
    <name type="common">Oleaginous diatom</name>
    <dbReference type="NCBI Taxonomy" id="1519565"/>
    <lineage>
        <taxon>Eukaryota</taxon>
        <taxon>Sar</taxon>
        <taxon>Stramenopiles</taxon>
        <taxon>Ochrophyta</taxon>
        <taxon>Bacillariophyta</taxon>
        <taxon>Bacillariophyceae</taxon>
        <taxon>Bacillariophycidae</taxon>
        <taxon>Naviculales</taxon>
        <taxon>Naviculaceae</taxon>
        <taxon>Fistulifera</taxon>
    </lineage>
</organism>
<name>A0A1Z5K4F9_FISSO</name>
<keyword evidence="2" id="KW-1133">Transmembrane helix</keyword>
<accession>A0A1Z5K4F9</accession>
<feature type="transmembrane region" description="Helical" evidence="2">
    <location>
        <begin position="62"/>
        <end position="87"/>
    </location>
</feature>
<feature type="region of interest" description="Disordered" evidence="1">
    <location>
        <begin position="222"/>
        <end position="246"/>
    </location>
</feature>
<dbReference type="EMBL" id="BDSP01000152">
    <property type="protein sequence ID" value="GAX20858.1"/>
    <property type="molecule type" value="Genomic_DNA"/>
</dbReference>
<comment type="caution">
    <text evidence="3">The sequence shown here is derived from an EMBL/GenBank/DDBJ whole genome shotgun (WGS) entry which is preliminary data.</text>
</comment>
<keyword evidence="4" id="KW-1185">Reference proteome</keyword>
<protein>
    <submittedName>
        <fullName evidence="3">Uncharacterized protein</fullName>
    </submittedName>
</protein>
<proteinExistence type="predicted"/>
<feature type="compositionally biased region" description="Low complexity" evidence="1">
    <location>
        <begin position="115"/>
        <end position="127"/>
    </location>
</feature>
<reference evidence="3 4" key="1">
    <citation type="journal article" date="2015" name="Plant Cell">
        <title>Oil accumulation by the oleaginous diatom Fistulifera solaris as revealed by the genome and transcriptome.</title>
        <authorList>
            <person name="Tanaka T."/>
            <person name="Maeda Y."/>
            <person name="Veluchamy A."/>
            <person name="Tanaka M."/>
            <person name="Abida H."/>
            <person name="Marechal E."/>
            <person name="Bowler C."/>
            <person name="Muto M."/>
            <person name="Sunaga Y."/>
            <person name="Tanaka M."/>
            <person name="Yoshino T."/>
            <person name="Taniguchi T."/>
            <person name="Fukuda Y."/>
            <person name="Nemoto M."/>
            <person name="Matsumoto M."/>
            <person name="Wong P.S."/>
            <person name="Aburatani S."/>
            <person name="Fujibuchi W."/>
        </authorList>
    </citation>
    <scope>NUCLEOTIDE SEQUENCE [LARGE SCALE GENOMIC DNA]</scope>
    <source>
        <strain evidence="3 4">JPCC DA0580</strain>
    </source>
</reference>
<dbReference type="AlphaFoldDB" id="A0A1Z5K4F9"/>
<keyword evidence="2" id="KW-0472">Membrane</keyword>
<keyword evidence="2" id="KW-0812">Transmembrane</keyword>
<sequence>MVELRRLRGYSETLLHGVHRRLEEDAPESLQAQPIDLSVHNNPDIFGTQQGQEDDGKDNKELFIYLAIIAMVAAFLLCTCVIVTMIIRSTLLQKKVHVKSNKPTIDNTDNLPHDSASSVMDSAASRSTATGGKSVLTIPLPVSLMNSKKEHHVPKDLSVAVLADNVMPPRAPVLMPPESTSPTKERKVPVQDEIDEQSPPKQYSPSMRLLLEQVETLSSKPGQVHPINMEQNGTTVRREPVYLTEL</sequence>
<evidence type="ECO:0000313" key="4">
    <source>
        <dbReference type="Proteomes" id="UP000198406"/>
    </source>
</evidence>
<evidence type="ECO:0000256" key="2">
    <source>
        <dbReference type="SAM" id="Phobius"/>
    </source>
</evidence>
<feature type="region of interest" description="Disordered" evidence="1">
    <location>
        <begin position="102"/>
        <end position="131"/>
    </location>
</feature>